<dbReference type="Proteomes" id="UP000191931">
    <property type="component" value="Unassembled WGS sequence"/>
</dbReference>
<sequence length="75" mass="8617">MLLDELENLDQGDIRKIIKMIHFMKKDVLTSSKKNVKGKILSSAGILGDLTNDEADVYERAIKREIFLGRREIEL</sequence>
<protein>
    <submittedName>
        <fullName evidence="1">Uncharacterized protein</fullName>
    </submittedName>
</protein>
<dbReference type="STRING" id="1246637.MTBBW1_1730020"/>
<dbReference type="AlphaFoldDB" id="A0A1W1H9W7"/>
<evidence type="ECO:0000313" key="2">
    <source>
        <dbReference type="Proteomes" id="UP000191931"/>
    </source>
</evidence>
<proteinExistence type="predicted"/>
<evidence type="ECO:0000313" key="1">
    <source>
        <dbReference type="EMBL" id="SLM29222.1"/>
    </source>
</evidence>
<gene>
    <name evidence="1" type="ORF">MTBBW1_1730020</name>
</gene>
<dbReference type="EMBL" id="FWEV01000083">
    <property type="protein sequence ID" value="SLM29222.1"/>
    <property type="molecule type" value="Genomic_DNA"/>
</dbReference>
<organism evidence="1 2">
    <name type="scientific">Desulfamplus magnetovallimortis</name>
    <dbReference type="NCBI Taxonomy" id="1246637"/>
    <lineage>
        <taxon>Bacteria</taxon>
        <taxon>Pseudomonadati</taxon>
        <taxon>Thermodesulfobacteriota</taxon>
        <taxon>Desulfobacteria</taxon>
        <taxon>Desulfobacterales</taxon>
        <taxon>Desulfobacteraceae</taxon>
        <taxon>Desulfamplus</taxon>
    </lineage>
</organism>
<reference evidence="1 2" key="1">
    <citation type="submission" date="2017-03" db="EMBL/GenBank/DDBJ databases">
        <authorList>
            <person name="Afonso C.L."/>
            <person name="Miller P.J."/>
            <person name="Scott M.A."/>
            <person name="Spackman E."/>
            <person name="Goraichik I."/>
            <person name="Dimitrov K.M."/>
            <person name="Suarez D.L."/>
            <person name="Swayne D.E."/>
        </authorList>
    </citation>
    <scope>NUCLEOTIDE SEQUENCE [LARGE SCALE GENOMIC DNA]</scope>
    <source>
        <strain evidence="1">PRJEB14757</strain>
    </source>
</reference>
<accession>A0A1W1H9W7</accession>
<name>A0A1W1H9W7_9BACT</name>
<keyword evidence="2" id="KW-1185">Reference proteome</keyword>